<sequence length="228" mass="26360">MALFVIQSLRNLFYTSTCSPRHNTTTDPTTGSPSPTLSRGFSKDPPVLALLSLNRETREDALPIFYKQNTFRITDKLNIQKITQRVLEGERTSTIALEFLQSRPATSLRHIKRLELEMEHKMNAGQFGSLCTFIQYQMPTLEHFGLVDVFMYPGNPWRIHQNFGIKFPYRQCRFVRQLVKISDKLKSVTLFFPMLNIWLGSSELLLFLEKSMVAEEHRGRGGWIDLEG</sequence>
<feature type="region of interest" description="Disordered" evidence="1">
    <location>
        <begin position="17"/>
        <end position="40"/>
    </location>
</feature>
<feature type="compositionally biased region" description="Low complexity" evidence="1">
    <location>
        <begin position="25"/>
        <end position="38"/>
    </location>
</feature>
<keyword evidence="3" id="KW-1185">Reference proteome</keyword>
<gene>
    <name evidence="2" type="ORF">K402DRAFT_172213</name>
</gene>
<dbReference type="AlphaFoldDB" id="A0A6G1HDK6"/>
<evidence type="ECO:0000313" key="3">
    <source>
        <dbReference type="Proteomes" id="UP000800041"/>
    </source>
</evidence>
<protein>
    <submittedName>
        <fullName evidence="2">Uncharacterized protein</fullName>
    </submittedName>
</protein>
<dbReference type="EMBL" id="ML977140">
    <property type="protein sequence ID" value="KAF1991147.1"/>
    <property type="molecule type" value="Genomic_DNA"/>
</dbReference>
<dbReference type="Proteomes" id="UP000800041">
    <property type="component" value="Unassembled WGS sequence"/>
</dbReference>
<name>A0A6G1HDK6_9PEZI</name>
<proteinExistence type="predicted"/>
<reference evidence="2" key="1">
    <citation type="journal article" date="2020" name="Stud. Mycol.">
        <title>101 Dothideomycetes genomes: a test case for predicting lifestyles and emergence of pathogens.</title>
        <authorList>
            <person name="Haridas S."/>
            <person name="Albert R."/>
            <person name="Binder M."/>
            <person name="Bloem J."/>
            <person name="Labutti K."/>
            <person name="Salamov A."/>
            <person name="Andreopoulos B."/>
            <person name="Baker S."/>
            <person name="Barry K."/>
            <person name="Bills G."/>
            <person name="Bluhm B."/>
            <person name="Cannon C."/>
            <person name="Castanera R."/>
            <person name="Culley D."/>
            <person name="Daum C."/>
            <person name="Ezra D."/>
            <person name="Gonzalez J."/>
            <person name="Henrissat B."/>
            <person name="Kuo A."/>
            <person name="Liang C."/>
            <person name="Lipzen A."/>
            <person name="Lutzoni F."/>
            <person name="Magnuson J."/>
            <person name="Mondo S."/>
            <person name="Nolan M."/>
            <person name="Ohm R."/>
            <person name="Pangilinan J."/>
            <person name="Park H.-J."/>
            <person name="Ramirez L."/>
            <person name="Alfaro M."/>
            <person name="Sun H."/>
            <person name="Tritt A."/>
            <person name="Yoshinaga Y."/>
            <person name="Zwiers L.-H."/>
            <person name="Turgeon B."/>
            <person name="Goodwin S."/>
            <person name="Spatafora J."/>
            <person name="Crous P."/>
            <person name="Grigoriev I."/>
        </authorList>
    </citation>
    <scope>NUCLEOTIDE SEQUENCE</scope>
    <source>
        <strain evidence="2">CBS 113979</strain>
    </source>
</reference>
<organism evidence="2 3">
    <name type="scientific">Aulographum hederae CBS 113979</name>
    <dbReference type="NCBI Taxonomy" id="1176131"/>
    <lineage>
        <taxon>Eukaryota</taxon>
        <taxon>Fungi</taxon>
        <taxon>Dikarya</taxon>
        <taxon>Ascomycota</taxon>
        <taxon>Pezizomycotina</taxon>
        <taxon>Dothideomycetes</taxon>
        <taxon>Pleosporomycetidae</taxon>
        <taxon>Aulographales</taxon>
        <taxon>Aulographaceae</taxon>
    </lineage>
</organism>
<evidence type="ECO:0000313" key="2">
    <source>
        <dbReference type="EMBL" id="KAF1991147.1"/>
    </source>
</evidence>
<evidence type="ECO:0000256" key="1">
    <source>
        <dbReference type="SAM" id="MobiDB-lite"/>
    </source>
</evidence>
<accession>A0A6G1HDK6</accession>
<dbReference type="OrthoDB" id="2951834at2759"/>